<organism evidence="1 2">
    <name type="scientific">Candidatus Scalindua arabica</name>
    <dbReference type="NCBI Taxonomy" id="1127984"/>
    <lineage>
        <taxon>Bacteria</taxon>
        <taxon>Pseudomonadati</taxon>
        <taxon>Planctomycetota</taxon>
        <taxon>Candidatus Brocadiia</taxon>
        <taxon>Candidatus Brocadiales</taxon>
        <taxon>Candidatus Scalinduaceae</taxon>
        <taxon>Candidatus Scalindua</taxon>
    </lineage>
</organism>
<proteinExistence type="predicted"/>
<dbReference type="Proteomes" id="UP000722750">
    <property type="component" value="Unassembled WGS sequence"/>
</dbReference>
<dbReference type="AlphaFoldDB" id="A0A942A0C4"/>
<reference evidence="1" key="1">
    <citation type="journal article" date="2021" name="ISME J.">
        <title>Fine-scale metabolic discontinuity in a stratified prokaryote microbiome of a Red Sea deep halocline.</title>
        <authorList>
            <person name="Michoud G."/>
            <person name="Ngugi D.K."/>
            <person name="Barozzi A."/>
            <person name="Merlino G."/>
            <person name="Calleja M.L."/>
            <person name="Delgado-Huertas A."/>
            <person name="Moran X.A.G."/>
            <person name="Daffonchio D."/>
        </authorList>
    </citation>
    <scope>NUCLEOTIDE SEQUENCE</scope>
    <source>
        <strain evidence="1">SuakinDeep_MAG55_1</strain>
    </source>
</reference>
<sequence>MASPFSRMEFMRLLYNDYMSFPDDGYPDDGDDLYPLSTDFAGYINNKSTFVCPDDQDTTSTGNFASYDPYYVARNGPYDTDELAIGCPRHRGGNCSTSSFSSRVENWRSSYRLKFVFTVSHPFVCECHNITTIPNYQLPLVKPCMRFSRTRLSDSFHLKHSQIVNQTHISWGQLVRIY</sequence>
<evidence type="ECO:0000313" key="1">
    <source>
        <dbReference type="EMBL" id="MBS1257970.1"/>
    </source>
</evidence>
<dbReference type="EMBL" id="JAANXD010000043">
    <property type="protein sequence ID" value="MBS1257970.1"/>
    <property type="molecule type" value="Genomic_DNA"/>
</dbReference>
<comment type="caution">
    <text evidence="1">The sequence shown here is derived from an EMBL/GenBank/DDBJ whole genome shotgun (WGS) entry which is preliminary data.</text>
</comment>
<protein>
    <submittedName>
        <fullName evidence="1">Uncharacterized protein</fullName>
    </submittedName>
</protein>
<accession>A0A942A0C4</accession>
<evidence type="ECO:0000313" key="2">
    <source>
        <dbReference type="Proteomes" id="UP000722750"/>
    </source>
</evidence>
<name>A0A942A0C4_9BACT</name>
<gene>
    <name evidence="1" type="ORF">MAG551_01023</name>
</gene>